<keyword evidence="2" id="KW-1185">Reference proteome</keyword>
<dbReference type="InterPro" id="IPR007344">
    <property type="entry name" value="GrpB/CoaE"/>
</dbReference>
<dbReference type="PANTHER" id="PTHR34822">
    <property type="entry name" value="GRPB DOMAIN PROTEIN (AFU_ORTHOLOGUE AFUA_1G01530)"/>
    <property type="match status" value="1"/>
</dbReference>
<sequence>MALTSKITPYDARWPSLFDAEKVRVQRVFAPQVDVEHVGSTAVPGLAAKPEIDLLVVSDHQDEDRVDQEMASLGYERGKNLSVGHMFYRRDVGGIRTHKVHVCRPGHWQVFRMLRFRDMLREDGKLRHKYQRLKLELEARNESGIKEYLADKAPFIDAVVGPPPEA</sequence>
<reference evidence="1 2" key="1">
    <citation type="submission" date="2020-11" db="EMBL/GenBank/DDBJ databases">
        <authorList>
            <person name="Lassalle F."/>
        </authorList>
    </citation>
    <scope>NUCLEOTIDE SEQUENCE [LARGE SCALE GENOMIC DNA]</scope>
    <source>
        <strain evidence="1 2">AB21</strain>
    </source>
</reference>
<dbReference type="EMBL" id="CABFWE030000016">
    <property type="protein sequence ID" value="CAD7056003.1"/>
    <property type="molecule type" value="Genomic_DNA"/>
</dbReference>
<organism evidence="1 2">
    <name type="scientific">Pseudorhizobium halotolerans</name>
    <dbReference type="NCBI Taxonomy" id="1233081"/>
    <lineage>
        <taxon>Bacteria</taxon>
        <taxon>Pseudomonadati</taxon>
        <taxon>Pseudomonadota</taxon>
        <taxon>Alphaproteobacteria</taxon>
        <taxon>Hyphomicrobiales</taxon>
        <taxon>Rhizobiaceae</taxon>
        <taxon>Rhizobium/Agrobacterium group</taxon>
        <taxon>Pseudorhizobium</taxon>
    </lineage>
</organism>
<gene>
    <name evidence="1" type="ORF">RHAB21_00838</name>
</gene>
<dbReference type="RefSeq" id="WP_142589952.1">
    <property type="nucleotide sequence ID" value="NZ_CABFWE030000016.1"/>
</dbReference>
<dbReference type="PANTHER" id="PTHR34822:SF1">
    <property type="entry name" value="GRPB FAMILY PROTEIN"/>
    <property type="match status" value="1"/>
</dbReference>
<proteinExistence type="predicted"/>
<dbReference type="Proteomes" id="UP000601041">
    <property type="component" value="Unassembled WGS sequence"/>
</dbReference>
<evidence type="ECO:0000313" key="2">
    <source>
        <dbReference type="Proteomes" id="UP000601041"/>
    </source>
</evidence>
<dbReference type="InterPro" id="IPR043519">
    <property type="entry name" value="NT_sf"/>
</dbReference>
<dbReference type="Pfam" id="PF04229">
    <property type="entry name" value="GrpB"/>
    <property type="match status" value="1"/>
</dbReference>
<dbReference type="Gene3D" id="3.30.460.10">
    <property type="entry name" value="Beta Polymerase, domain 2"/>
    <property type="match status" value="1"/>
</dbReference>
<dbReference type="SUPFAM" id="SSF81301">
    <property type="entry name" value="Nucleotidyltransferase"/>
    <property type="match status" value="1"/>
</dbReference>
<protein>
    <submittedName>
        <fullName evidence="1">GrpB family protein</fullName>
    </submittedName>
</protein>
<comment type="caution">
    <text evidence="1">The sequence shown here is derived from an EMBL/GenBank/DDBJ whole genome shotgun (WGS) entry which is preliminary data.</text>
</comment>
<evidence type="ECO:0000313" key="1">
    <source>
        <dbReference type="EMBL" id="CAD7056003.1"/>
    </source>
</evidence>
<accession>A0ABM8PZ88</accession>
<name>A0ABM8PZ88_9HYPH</name>